<dbReference type="SUPFAM" id="SSF69304">
    <property type="entry name" value="Tricorn protease N-terminal domain"/>
    <property type="match status" value="1"/>
</dbReference>
<organism evidence="1 2">
    <name type="scientific">Candidatus Magasanikbacteria bacterium CG10_big_fil_rev_8_21_14_0_10_47_10</name>
    <dbReference type="NCBI Taxonomy" id="1974652"/>
    <lineage>
        <taxon>Bacteria</taxon>
        <taxon>Candidatus Magasanikiibacteriota</taxon>
    </lineage>
</organism>
<dbReference type="AlphaFoldDB" id="A0A2H0TRE2"/>
<sequence>MMITLIAIFFVSSPLIILYTNGYRYDLASGAVLSTGVLSVDVKPDDARVELDGVVIEQGIPIRKQNLAPNKSYQVHITRDGYLSWDKDIFVGSNQTAYIRNVTLFRDTSPFRRLQDDDTAQYLSISRDGLLALTTEKHGTDMTLVLKRIETGENIFATDITASTQIAYRWSPQSSGLFLELKNDDVYSQLLTDFGSTNSMISTSSLSLIDQMQWDDRGRNVYVQGEMFLERWRVADHQKLGRNVQTVWYVDSSEKIWTYNREVGLFQGDRPSEIPNLPVIQQVFFASNDVIIAKTEGAISIIRPNSDAWDIRRLPVDAVFYNTATNSWIAWSPWEFWRVDTRGDTGIINRTGGDLLDIVPLDENGVLLLARADSLTAFNPSYFVDHMLEKDIVVEQVTANIKTRKIYFLGSVKNVRGVYELEY</sequence>
<dbReference type="Proteomes" id="UP000230154">
    <property type="component" value="Unassembled WGS sequence"/>
</dbReference>
<name>A0A2H0TRE2_9BACT</name>
<evidence type="ECO:0008006" key="3">
    <source>
        <dbReference type="Google" id="ProtNLM"/>
    </source>
</evidence>
<comment type="caution">
    <text evidence="1">The sequence shown here is derived from an EMBL/GenBank/DDBJ whole genome shotgun (WGS) entry which is preliminary data.</text>
</comment>
<protein>
    <recommendedName>
        <fullName evidence="3">PEGA domain-containing protein</fullName>
    </recommendedName>
</protein>
<evidence type="ECO:0000313" key="1">
    <source>
        <dbReference type="EMBL" id="PIR74740.1"/>
    </source>
</evidence>
<proteinExistence type="predicted"/>
<accession>A0A2H0TRE2</accession>
<gene>
    <name evidence="1" type="ORF">COU35_01055</name>
</gene>
<reference evidence="2" key="1">
    <citation type="submission" date="2017-09" db="EMBL/GenBank/DDBJ databases">
        <title>Depth-based differentiation of microbial function through sediment-hosted aquifers and enrichment of novel symbionts in the deep terrestrial subsurface.</title>
        <authorList>
            <person name="Probst A.J."/>
            <person name="Ladd B."/>
            <person name="Jarett J.K."/>
            <person name="Geller-Mcgrath D.E."/>
            <person name="Sieber C.M.K."/>
            <person name="Emerson J.B."/>
            <person name="Anantharaman K."/>
            <person name="Thomas B.C."/>
            <person name="Malmstrom R."/>
            <person name="Stieglmeier M."/>
            <person name="Klingl A."/>
            <person name="Woyke T."/>
            <person name="Ryan C.M."/>
            <person name="Banfield J.F."/>
        </authorList>
    </citation>
    <scope>NUCLEOTIDE SEQUENCE [LARGE SCALE GENOMIC DNA]</scope>
</reference>
<evidence type="ECO:0000313" key="2">
    <source>
        <dbReference type="Proteomes" id="UP000230154"/>
    </source>
</evidence>
<dbReference type="EMBL" id="PFCB01000009">
    <property type="protein sequence ID" value="PIR74740.1"/>
    <property type="molecule type" value="Genomic_DNA"/>
</dbReference>